<accession>A0A0B8NK88</accession>
<protein>
    <submittedName>
        <fullName evidence="4">Beta-xylosidase</fullName>
        <ecNumber evidence="4">3.2.1.37</ecNumber>
    </submittedName>
</protein>
<dbReference type="EC" id="3.2.1.37" evidence="4"/>
<evidence type="ECO:0000256" key="3">
    <source>
        <dbReference type="ARBA" id="ARBA00023295"/>
    </source>
</evidence>
<evidence type="ECO:0000256" key="2">
    <source>
        <dbReference type="ARBA" id="ARBA00022801"/>
    </source>
</evidence>
<reference evidence="4 5" key="1">
    <citation type="submission" date="2015-01" db="EMBL/GenBank/DDBJ databases">
        <title>Vibrio sp. C1 JCM 19231 whole genome shotgun sequence.</title>
        <authorList>
            <person name="Sawabe T."/>
            <person name="Meirelles P."/>
            <person name="Feng G."/>
            <person name="Sayaka M."/>
            <person name="Hattori M."/>
            <person name="Ohkuma M."/>
        </authorList>
    </citation>
    <scope>NUCLEOTIDE SEQUENCE [LARGE SCALE GENOMIC DNA]</scope>
    <source>
        <strain evidence="5">JCM 19231</strain>
    </source>
</reference>
<dbReference type="Gene3D" id="2.115.10.20">
    <property type="entry name" value="Glycosyl hydrolase domain, family 43"/>
    <property type="match status" value="1"/>
</dbReference>
<gene>
    <name evidence="4" type="ORF">JCM19231_1946</name>
</gene>
<keyword evidence="5" id="KW-1185">Reference proteome</keyword>
<dbReference type="GO" id="GO:0009044">
    <property type="term" value="F:xylan 1,4-beta-xylosidase activity"/>
    <property type="evidence" value="ECO:0007669"/>
    <property type="project" value="UniProtKB-EC"/>
</dbReference>
<keyword evidence="2 4" id="KW-0378">Hydrolase</keyword>
<comment type="similarity">
    <text evidence="1">Belongs to the glycosyl hydrolase 43 family.</text>
</comment>
<organism evidence="4 5">
    <name type="scientific">Vibrio ishigakensis</name>
    <dbReference type="NCBI Taxonomy" id="1481914"/>
    <lineage>
        <taxon>Bacteria</taxon>
        <taxon>Pseudomonadati</taxon>
        <taxon>Pseudomonadota</taxon>
        <taxon>Gammaproteobacteria</taxon>
        <taxon>Vibrionales</taxon>
        <taxon>Vibrionaceae</taxon>
        <taxon>Vibrio</taxon>
    </lineage>
</organism>
<keyword evidence="3 4" id="KW-0326">Glycosidase</keyword>
<dbReference type="GO" id="GO:0005975">
    <property type="term" value="P:carbohydrate metabolic process"/>
    <property type="evidence" value="ECO:0007669"/>
    <property type="project" value="InterPro"/>
</dbReference>
<dbReference type="InterPro" id="IPR023296">
    <property type="entry name" value="Glyco_hydro_beta-prop_sf"/>
</dbReference>
<sequence length="106" mass="11873">MTLIKNPILPGAYPDPSVVRVGDDFYLVNSSFEFFPGLPIHHSKDLANWTLIGYGLDRQEQLDDSINLMDVESDGGIHAPSIRYHQGKFYIITTNVYHAPEGKSPI</sequence>
<dbReference type="Proteomes" id="UP000031671">
    <property type="component" value="Unassembled WGS sequence"/>
</dbReference>
<evidence type="ECO:0000313" key="5">
    <source>
        <dbReference type="Proteomes" id="UP000031671"/>
    </source>
</evidence>
<dbReference type="PANTHER" id="PTHR42812">
    <property type="entry name" value="BETA-XYLOSIDASE"/>
    <property type="match status" value="1"/>
</dbReference>
<dbReference type="SUPFAM" id="SSF75005">
    <property type="entry name" value="Arabinanase/levansucrase/invertase"/>
    <property type="match status" value="1"/>
</dbReference>
<dbReference type="InterPro" id="IPR006710">
    <property type="entry name" value="Glyco_hydro_43"/>
</dbReference>
<evidence type="ECO:0000313" key="4">
    <source>
        <dbReference type="EMBL" id="GAM55130.1"/>
    </source>
</evidence>
<evidence type="ECO:0000256" key="1">
    <source>
        <dbReference type="ARBA" id="ARBA00009865"/>
    </source>
</evidence>
<reference evidence="4 5" key="2">
    <citation type="submission" date="2015-01" db="EMBL/GenBank/DDBJ databases">
        <authorList>
            <consortium name="NBRP consortium"/>
            <person name="Sawabe T."/>
            <person name="Meirelles P."/>
            <person name="Feng G."/>
            <person name="Sayaka M."/>
            <person name="Hattori M."/>
            <person name="Ohkuma M."/>
        </authorList>
    </citation>
    <scope>NUCLEOTIDE SEQUENCE [LARGE SCALE GENOMIC DNA]</scope>
    <source>
        <strain evidence="5">JCM 19231</strain>
    </source>
</reference>
<name>A0A0B8NK88_9VIBR</name>
<dbReference type="InterPro" id="IPR051795">
    <property type="entry name" value="Glycosyl_Hydrlase_43"/>
</dbReference>
<dbReference type="PANTHER" id="PTHR42812:SF12">
    <property type="entry name" value="BETA-XYLOSIDASE-RELATED"/>
    <property type="match status" value="1"/>
</dbReference>
<comment type="caution">
    <text evidence="4">The sequence shown here is derived from an EMBL/GenBank/DDBJ whole genome shotgun (WGS) entry which is preliminary data.</text>
</comment>
<dbReference type="Pfam" id="PF04616">
    <property type="entry name" value="Glyco_hydro_43"/>
    <property type="match status" value="1"/>
</dbReference>
<dbReference type="AlphaFoldDB" id="A0A0B8NK88"/>
<dbReference type="EMBL" id="BBRZ01000010">
    <property type="protein sequence ID" value="GAM55130.1"/>
    <property type="molecule type" value="Genomic_DNA"/>
</dbReference>
<proteinExistence type="inferred from homology"/>